<feature type="compositionally biased region" description="Polar residues" evidence="1">
    <location>
        <begin position="586"/>
        <end position="595"/>
    </location>
</feature>
<feature type="compositionally biased region" description="Basic residues" evidence="1">
    <location>
        <begin position="161"/>
        <end position="179"/>
    </location>
</feature>
<name>A0A448XF74_9PLAT</name>
<dbReference type="EMBL" id="CAAALY010249195">
    <property type="protein sequence ID" value="VEL35158.1"/>
    <property type="molecule type" value="Genomic_DNA"/>
</dbReference>
<protein>
    <submittedName>
        <fullName evidence="2">Uncharacterized protein</fullName>
    </submittedName>
</protein>
<evidence type="ECO:0000256" key="1">
    <source>
        <dbReference type="SAM" id="MobiDB-lite"/>
    </source>
</evidence>
<proteinExistence type="predicted"/>
<evidence type="ECO:0000313" key="3">
    <source>
        <dbReference type="Proteomes" id="UP000784294"/>
    </source>
</evidence>
<sequence>VWSPFETQIVSPLSYKEPSATRSPLIHTNKQIQLNAPCASDDLPCKSAVLRVPDEYVSNDNFVPPPASVVCLSTGCTDELAFDLDEWLSIFDANRHDFADHLVPLSNSPELTSNGAWWGYSSTPMLEHELPPLPKQTNILQHNHQFHSQMQQQQGDVSQHLNHHHHHHNHHHHHHHHNHNQQQQQQQQNTYHAHSRSHNHAYANHHHHYTASGMPSMKAYSAGPTHAGPISPRSGGPSSGESGSLAATGIVSNSNLNSIGPALRGMSASVTFSGGSHKRAYSTSSSATGAVALESDSGSSVLGHMPTKRRRLTGAAAAAAASAKRMAAANAASAMGGPSDEGMDTALGRSLSGSSLISPATSTTSNHCLASGNSTGTHNFGNPSILLQLTGTLPSDATTDGRLLIPKPAYLREPQPSRSNRMRRMAAAAAAAASMTISTAPSFIASPLFGGLGVDLHGNKIEGLMSRGLANMQTPGGPSISANTGIGNFIEESHFPNSTGSSGSTLPLLSLSQLTKYAQSPLHFASTGYAAIASAVAASMLSYPHQHTQSSQTPQQHQHQQHLLAQQLGVPSNHERSSGILPTSALARQQASQHL</sequence>
<reference evidence="2" key="1">
    <citation type="submission" date="2018-11" db="EMBL/GenBank/DDBJ databases">
        <authorList>
            <consortium name="Pathogen Informatics"/>
        </authorList>
    </citation>
    <scope>NUCLEOTIDE SEQUENCE</scope>
</reference>
<feature type="region of interest" description="Disordered" evidence="1">
    <location>
        <begin position="210"/>
        <end position="246"/>
    </location>
</feature>
<feature type="region of interest" description="Disordered" evidence="1">
    <location>
        <begin position="146"/>
        <end position="196"/>
    </location>
</feature>
<feature type="non-terminal residue" evidence="2">
    <location>
        <position position="595"/>
    </location>
</feature>
<evidence type="ECO:0000313" key="2">
    <source>
        <dbReference type="EMBL" id="VEL35158.1"/>
    </source>
</evidence>
<feature type="compositionally biased region" description="Low complexity" evidence="1">
    <location>
        <begin position="180"/>
        <end position="192"/>
    </location>
</feature>
<feature type="region of interest" description="Disordered" evidence="1">
    <location>
        <begin position="569"/>
        <end position="595"/>
    </location>
</feature>
<keyword evidence="3" id="KW-1185">Reference proteome</keyword>
<organism evidence="2 3">
    <name type="scientific">Protopolystoma xenopodis</name>
    <dbReference type="NCBI Taxonomy" id="117903"/>
    <lineage>
        <taxon>Eukaryota</taxon>
        <taxon>Metazoa</taxon>
        <taxon>Spiralia</taxon>
        <taxon>Lophotrochozoa</taxon>
        <taxon>Platyhelminthes</taxon>
        <taxon>Monogenea</taxon>
        <taxon>Polyopisthocotylea</taxon>
        <taxon>Polystomatidea</taxon>
        <taxon>Polystomatidae</taxon>
        <taxon>Protopolystoma</taxon>
    </lineage>
</organism>
<feature type="non-terminal residue" evidence="2">
    <location>
        <position position="1"/>
    </location>
</feature>
<dbReference type="Proteomes" id="UP000784294">
    <property type="component" value="Unassembled WGS sequence"/>
</dbReference>
<dbReference type="AlphaFoldDB" id="A0A448XF74"/>
<accession>A0A448XF74</accession>
<gene>
    <name evidence="2" type="ORF">PXEA_LOCUS28598</name>
</gene>
<comment type="caution">
    <text evidence="2">The sequence shown here is derived from an EMBL/GenBank/DDBJ whole genome shotgun (WGS) entry which is preliminary data.</text>
</comment>
<feature type="compositionally biased region" description="Low complexity" evidence="1">
    <location>
        <begin position="228"/>
        <end position="244"/>
    </location>
</feature>